<evidence type="ECO:0000313" key="2">
    <source>
        <dbReference type="EMBL" id="KAB8241351.1"/>
    </source>
</evidence>
<keyword evidence="1" id="KW-0732">Signal</keyword>
<evidence type="ECO:0000256" key="1">
    <source>
        <dbReference type="SAM" id="SignalP"/>
    </source>
</evidence>
<organism evidence="2">
    <name type="scientific">Aspergillus flavus</name>
    <dbReference type="NCBI Taxonomy" id="5059"/>
    <lineage>
        <taxon>Eukaryota</taxon>
        <taxon>Fungi</taxon>
        <taxon>Dikarya</taxon>
        <taxon>Ascomycota</taxon>
        <taxon>Pezizomycotina</taxon>
        <taxon>Eurotiomycetes</taxon>
        <taxon>Eurotiomycetidae</taxon>
        <taxon>Eurotiales</taxon>
        <taxon>Aspergillaceae</taxon>
        <taxon>Aspergillus</taxon>
        <taxon>Aspergillus subgen. Circumdati</taxon>
    </lineage>
</organism>
<evidence type="ECO:0008006" key="3">
    <source>
        <dbReference type="Google" id="ProtNLM"/>
    </source>
</evidence>
<feature type="chain" id="PRO_5024810580" description="Secreted protein" evidence="1">
    <location>
        <begin position="26"/>
        <end position="70"/>
    </location>
</feature>
<sequence length="70" mass="7777">MRRRASPCVGIRLPRLIMPAHLVSALAVGPSCSWEPLLERSRSWVDLATLSFFSSPTGVLNCRWIQGKTP</sequence>
<protein>
    <recommendedName>
        <fullName evidence="3">Secreted protein</fullName>
    </recommendedName>
</protein>
<proteinExistence type="predicted"/>
<dbReference type="AlphaFoldDB" id="A0A5N6GG46"/>
<dbReference type="EMBL" id="ML734694">
    <property type="protein sequence ID" value="KAB8241351.1"/>
    <property type="molecule type" value="Genomic_DNA"/>
</dbReference>
<accession>A0A5N6GG46</accession>
<dbReference type="Proteomes" id="UP000325434">
    <property type="component" value="Unassembled WGS sequence"/>
</dbReference>
<feature type="signal peptide" evidence="1">
    <location>
        <begin position="1"/>
        <end position="25"/>
    </location>
</feature>
<gene>
    <name evidence="2" type="ORF">BDV35DRAFT_73621</name>
</gene>
<reference evidence="2" key="1">
    <citation type="submission" date="2019-04" db="EMBL/GenBank/DDBJ databases">
        <title>Friends and foes A comparative genomics study of 23 Aspergillus species from section Flavi.</title>
        <authorList>
            <consortium name="DOE Joint Genome Institute"/>
            <person name="Kjaerbolling I."/>
            <person name="Vesth T."/>
            <person name="Frisvad J.C."/>
            <person name="Nybo J.L."/>
            <person name="Theobald S."/>
            <person name="Kildgaard S."/>
            <person name="Isbrandt T."/>
            <person name="Kuo A."/>
            <person name="Sato A."/>
            <person name="Lyhne E.K."/>
            <person name="Kogle M.E."/>
            <person name="Wiebenga A."/>
            <person name="Kun R.S."/>
            <person name="Lubbers R.J."/>
            <person name="Makela M.R."/>
            <person name="Barry K."/>
            <person name="Chovatia M."/>
            <person name="Clum A."/>
            <person name="Daum C."/>
            <person name="Haridas S."/>
            <person name="He G."/>
            <person name="LaButti K."/>
            <person name="Lipzen A."/>
            <person name="Mondo S."/>
            <person name="Riley R."/>
            <person name="Salamov A."/>
            <person name="Simmons B.A."/>
            <person name="Magnuson J.K."/>
            <person name="Henrissat B."/>
            <person name="Mortensen U.H."/>
            <person name="Larsen T.O."/>
            <person name="Devries R.P."/>
            <person name="Grigoriev I.V."/>
            <person name="Machida M."/>
            <person name="Baker S.E."/>
            <person name="Andersen M.R."/>
        </authorList>
    </citation>
    <scope>NUCLEOTIDE SEQUENCE [LARGE SCALE GENOMIC DNA]</scope>
    <source>
        <strain evidence="2">CBS 121.62</strain>
    </source>
</reference>
<name>A0A5N6GG46_ASPFL</name>